<evidence type="ECO:0000256" key="6">
    <source>
        <dbReference type="ARBA" id="ARBA00022989"/>
    </source>
</evidence>
<feature type="transmembrane region" description="Helical" evidence="8">
    <location>
        <begin position="65"/>
        <end position="85"/>
    </location>
</feature>
<name>A0AAI8M9P9_9BRAD</name>
<evidence type="ECO:0000256" key="7">
    <source>
        <dbReference type="ARBA" id="ARBA00023136"/>
    </source>
</evidence>
<feature type="transmembrane region" description="Helical" evidence="8">
    <location>
        <begin position="129"/>
        <end position="151"/>
    </location>
</feature>
<dbReference type="AlphaFoldDB" id="A0AAI8M9P9"/>
<organism evidence="9 10">
    <name type="scientific">Bradyrhizobium cosmicum</name>
    <dbReference type="NCBI Taxonomy" id="1404864"/>
    <lineage>
        <taxon>Bacteria</taxon>
        <taxon>Pseudomonadati</taxon>
        <taxon>Pseudomonadota</taxon>
        <taxon>Alphaproteobacteria</taxon>
        <taxon>Hyphomicrobiales</taxon>
        <taxon>Nitrobacteraceae</taxon>
        <taxon>Bradyrhizobium</taxon>
    </lineage>
</organism>
<feature type="transmembrane region" description="Helical" evidence="8">
    <location>
        <begin position="232"/>
        <end position="254"/>
    </location>
</feature>
<keyword evidence="3" id="KW-0813">Transport</keyword>
<feature type="transmembrane region" description="Helical" evidence="8">
    <location>
        <begin position="293"/>
        <end position="313"/>
    </location>
</feature>
<evidence type="ECO:0000256" key="8">
    <source>
        <dbReference type="SAM" id="Phobius"/>
    </source>
</evidence>
<dbReference type="PANTHER" id="PTHR36838:SF1">
    <property type="entry name" value="SLR1864 PROTEIN"/>
    <property type="match status" value="1"/>
</dbReference>
<feature type="transmembrane region" description="Helical" evidence="8">
    <location>
        <begin position="97"/>
        <end position="117"/>
    </location>
</feature>
<evidence type="ECO:0000256" key="2">
    <source>
        <dbReference type="ARBA" id="ARBA00010145"/>
    </source>
</evidence>
<evidence type="ECO:0000256" key="1">
    <source>
        <dbReference type="ARBA" id="ARBA00004651"/>
    </source>
</evidence>
<protein>
    <submittedName>
        <fullName evidence="9">Malonate decarboxylase subunit</fullName>
    </submittedName>
</protein>
<dbReference type="Gene3D" id="1.20.1530.20">
    <property type="match status" value="1"/>
</dbReference>
<evidence type="ECO:0000256" key="4">
    <source>
        <dbReference type="ARBA" id="ARBA00022475"/>
    </source>
</evidence>
<gene>
    <name evidence="9" type="primary">mdcF</name>
    <name evidence="9" type="ORF">S23_13530</name>
</gene>
<dbReference type="InterPro" id="IPR038770">
    <property type="entry name" value="Na+/solute_symporter_sf"/>
</dbReference>
<evidence type="ECO:0000256" key="3">
    <source>
        <dbReference type="ARBA" id="ARBA00022448"/>
    </source>
</evidence>
<dbReference type="PANTHER" id="PTHR36838">
    <property type="entry name" value="AUXIN EFFLUX CARRIER FAMILY PROTEIN"/>
    <property type="match status" value="1"/>
</dbReference>
<evidence type="ECO:0000256" key="5">
    <source>
        <dbReference type="ARBA" id="ARBA00022692"/>
    </source>
</evidence>
<feature type="transmembrane region" description="Helical" evidence="8">
    <location>
        <begin position="172"/>
        <end position="190"/>
    </location>
</feature>
<comment type="similarity">
    <text evidence="2">Belongs to the auxin efflux carrier (TC 2.A.69) family.</text>
</comment>
<dbReference type="Pfam" id="PF03547">
    <property type="entry name" value="Mem_trans"/>
    <property type="match status" value="1"/>
</dbReference>
<keyword evidence="10" id="KW-1185">Reference proteome</keyword>
<keyword evidence="4" id="KW-1003">Cell membrane</keyword>
<keyword evidence="6 8" id="KW-1133">Transmembrane helix</keyword>
<keyword evidence="7 8" id="KW-0472">Membrane</keyword>
<dbReference type="KEGG" id="brs:S23_13530"/>
<comment type="subcellular location">
    <subcellularLocation>
        <location evidence="1">Cell membrane</location>
        <topology evidence="1">Multi-pass membrane protein</topology>
    </subcellularLocation>
</comment>
<dbReference type="Proteomes" id="UP000007886">
    <property type="component" value="Chromosome"/>
</dbReference>
<dbReference type="GO" id="GO:0055085">
    <property type="term" value="P:transmembrane transport"/>
    <property type="evidence" value="ECO:0007669"/>
    <property type="project" value="InterPro"/>
</dbReference>
<evidence type="ECO:0000313" key="10">
    <source>
        <dbReference type="Proteomes" id="UP000007886"/>
    </source>
</evidence>
<dbReference type="InterPro" id="IPR004776">
    <property type="entry name" value="Mem_transp_PIN-like"/>
</dbReference>
<dbReference type="GO" id="GO:0005886">
    <property type="term" value="C:plasma membrane"/>
    <property type="evidence" value="ECO:0007669"/>
    <property type="project" value="UniProtKB-SubCell"/>
</dbReference>
<feature type="transmembrane region" description="Helical" evidence="8">
    <location>
        <begin position="196"/>
        <end position="220"/>
    </location>
</feature>
<reference evidence="9 10" key="1">
    <citation type="journal article" date="2012" name="Microbes Environ.">
        <title>Complete genome sequence of Bradyrhizobium sp. S23321: insights into symbiosis evolution in soil oligotrophs.</title>
        <authorList>
            <person name="Okubo T."/>
            <person name="Tsukui T."/>
            <person name="Maita H."/>
            <person name="Okamoto S."/>
            <person name="Oshima K."/>
            <person name="Fujisawa T."/>
            <person name="Saito A."/>
            <person name="Futamata H."/>
            <person name="Hattori R."/>
            <person name="Shimomura Y."/>
            <person name="Haruta S."/>
            <person name="Morimoto S."/>
            <person name="Wang Y."/>
            <person name="Sakai Y."/>
            <person name="Hattori M."/>
            <person name="Aizawa S."/>
            <person name="Nagashima K.V.P."/>
            <person name="Masuda S."/>
            <person name="Hattori T."/>
            <person name="Yamashita A."/>
            <person name="Bao Z."/>
            <person name="Hayatsu M."/>
            <person name="Kajiya-Kanegae H."/>
            <person name="Yoshinaga I."/>
            <person name="Sakamoto K."/>
            <person name="Toyota K."/>
            <person name="Nakao M."/>
            <person name="Kohara M."/>
            <person name="Anda M."/>
            <person name="Niwa R."/>
            <person name="Jung-Hwan P."/>
            <person name="Sameshima-Saito R."/>
            <person name="Tokuda S."/>
            <person name="Yamamoto S."/>
            <person name="Yamamoto S."/>
            <person name="Yokoyama T."/>
            <person name="Akutsu T."/>
            <person name="Nakamura Y."/>
            <person name="Nakahira-Yanaka Y."/>
            <person name="Takada Hoshino Y."/>
            <person name="Hirakawa H."/>
            <person name="Mitsui H."/>
            <person name="Terasawa K."/>
            <person name="Itakura M."/>
            <person name="Sato S."/>
            <person name="Ikeda-Ohtsubo W."/>
            <person name="Sakakura N."/>
            <person name="Kaminuma E."/>
            <person name="Minamisawa K."/>
        </authorList>
    </citation>
    <scope>NUCLEOTIDE SEQUENCE [LARGE SCALE GENOMIC DNA]</scope>
    <source>
        <strain evidence="9 10">S23321</strain>
    </source>
</reference>
<accession>A0AAI8M9P9</accession>
<dbReference type="EMBL" id="AP012279">
    <property type="protein sequence ID" value="BAL74570.1"/>
    <property type="molecule type" value="Genomic_DNA"/>
</dbReference>
<evidence type="ECO:0000313" key="9">
    <source>
        <dbReference type="EMBL" id="BAL74570.1"/>
    </source>
</evidence>
<proteinExistence type="inferred from homology"/>
<keyword evidence="5 8" id="KW-0812">Transmembrane</keyword>
<sequence>MSNAILMALVPVFFVLLLGYAAGKFHVVDNLHVDALNALVMDFALPASLFAATASASRREMIEQVPLFMVLGVTMLLLYIVWYLAARRFFKVSRSEASLQALTIGFPNLAGVGLPIMTSVVGPAGTVPVAVALAAGSILISPLTLIMAEMGAAKARGEEMAARQVLTAVRRAITKPVVLAPALGIVFSLSDVSLDALAHASLALIGSSAAGVALFLTGAILSAQSFRLDWKIAAATVASDIVRPLLAVAVIRVIPIAPDAAKTAILLAAVPSGFFGILFAVNYGLDSARAGSMVIASTAFSVVTLAVVIAMFFPQ</sequence>
<feature type="transmembrane region" description="Helical" evidence="8">
    <location>
        <begin position="260"/>
        <end position="281"/>
    </location>
</feature>